<comment type="caution">
    <text evidence="1">The sequence shown here is derived from an EMBL/GenBank/DDBJ whole genome shotgun (WGS) entry which is preliminary data.</text>
</comment>
<accession>A0A944QWW7</accession>
<dbReference type="EMBL" id="JAHHGM010000020">
    <property type="protein sequence ID" value="MBT2990721.1"/>
    <property type="molecule type" value="Genomic_DNA"/>
</dbReference>
<dbReference type="Proteomes" id="UP000770889">
    <property type="component" value="Unassembled WGS sequence"/>
</dbReference>
<organism evidence="1 2">
    <name type="scientific">Candidatus Thiodiazotropha taylori</name>
    <dbReference type="NCBI Taxonomy" id="2792791"/>
    <lineage>
        <taxon>Bacteria</taxon>
        <taxon>Pseudomonadati</taxon>
        <taxon>Pseudomonadota</taxon>
        <taxon>Gammaproteobacteria</taxon>
        <taxon>Chromatiales</taxon>
        <taxon>Sedimenticolaceae</taxon>
        <taxon>Candidatus Thiodiazotropha</taxon>
    </lineage>
</organism>
<protein>
    <submittedName>
        <fullName evidence="1">Uncharacterized protein</fullName>
    </submittedName>
</protein>
<proteinExistence type="predicted"/>
<evidence type="ECO:0000313" key="2">
    <source>
        <dbReference type="Proteomes" id="UP000770889"/>
    </source>
</evidence>
<gene>
    <name evidence="1" type="ORF">KME65_17330</name>
</gene>
<reference evidence="1 2" key="1">
    <citation type="submission" date="2021-05" db="EMBL/GenBank/DDBJ databases">
        <title>Genetic and Functional Diversity in Clade A Lucinid endosymbionts from the Bahamas.</title>
        <authorList>
            <person name="Giani N.M."/>
            <person name="Engel A.S."/>
            <person name="Campbell B.J."/>
        </authorList>
    </citation>
    <scope>NUCLEOTIDE SEQUENCE [LARGE SCALE GENOMIC DNA]</scope>
    <source>
        <strain evidence="1">LUC16012Gg_MoonRockCtena</strain>
    </source>
</reference>
<evidence type="ECO:0000313" key="1">
    <source>
        <dbReference type="EMBL" id="MBT2990721.1"/>
    </source>
</evidence>
<dbReference type="AlphaFoldDB" id="A0A944QWW7"/>
<sequence>MEKISDIVSFRNCLLLSDERIVVLAGYDEADEEDAPHTVLISAQGLNPDFDVQEIDFTAPHIASLNTESDCYIVMDKYGRYYVNENGGNHEGNIFKEFTLPGEGRPIRRLRRIFDHLYCVGMSDFIYKGTMDLNWTEIGSGIKGDGSIEAVDGFSEDELYAVGWDGVIWCYDGSTWKKVASPTNVILTDIKCASDGYAYCTGRSGLVIKGRYDEWEVVIDLEEMEDLWSLQEFDNSIYLSGISGVFRFKEETLEELDIDSTLSEGITSYILLRSSDSLISMGNKDILQFDGHAWVRLF</sequence>
<dbReference type="SUPFAM" id="SSF50998">
    <property type="entry name" value="Quinoprotein alcohol dehydrogenase-like"/>
    <property type="match status" value="1"/>
</dbReference>
<dbReference type="InterPro" id="IPR011047">
    <property type="entry name" value="Quinoprotein_ADH-like_sf"/>
</dbReference>
<name>A0A944QWW7_9GAMM</name>